<name>A0A2Z6PFC1_TRISU</name>
<keyword evidence="2" id="KW-1185">Reference proteome</keyword>
<dbReference type="AlphaFoldDB" id="A0A2Z6PFC1"/>
<dbReference type="EMBL" id="DF973993">
    <property type="protein sequence ID" value="GAU43789.1"/>
    <property type="molecule type" value="Genomic_DNA"/>
</dbReference>
<evidence type="ECO:0000313" key="2">
    <source>
        <dbReference type="Proteomes" id="UP000242715"/>
    </source>
</evidence>
<dbReference type="Proteomes" id="UP000242715">
    <property type="component" value="Unassembled WGS sequence"/>
</dbReference>
<reference evidence="2" key="1">
    <citation type="journal article" date="2017" name="Front. Plant Sci.">
        <title>Climate Clever Clovers: New Paradigm to Reduce the Environmental Footprint of Ruminants by Breeding Low Methanogenic Forages Utilizing Haplotype Variation.</title>
        <authorList>
            <person name="Kaur P."/>
            <person name="Appels R."/>
            <person name="Bayer P.E."/>
            <person name="Keeble-Gagnere G."/>
            <person name="Wang J."/>
            <person name="Hirakawa H."/>
            <person name="Shirasawa K."/>
            <person name="Vercoe P."/>
            <person name="Stefanova K."/>
            <person name="Durmic Z."/>
            <person name="Nichols P."/>
            <person name="Revell C."/>
            <person name="Isobe S.N."/>
            <person name="Edwards D."/>
            <person name="Erskine W."/>
        </authorList>
    </citation>
    <scope>NUCLEOTIDE SEQUENCE [LARGE SCALE GENOMIC DNA]</scope>
    <source>
        <strain evidence="2">cv. Daliak</strain>
    </source>
</reference>
<gene>
    <name evidence="1" type="ORF">TSUD_378140</name>
</gene>
<accession>A0A2Z6PFC1</accession>
<sequence length="65" mass="7232">MSKLGFDLFSGFRAGENETKETTEMGVSFGCVLPVCVSHTPKASAFNSCFTGFRNFRFSHQFVIQ</sequence>
<evidence type="ECO:0000313" key="1">
    <source>
        <dbReference type="EMBL" id="GAU43789.1"/>
    </source>
</evidence>
<organism evidence="1 2">
    <name type="scientific">Trifolium subterraneum</name>
    <name type="common">Subterranean clover</name>
    <dbReference type="NCBI Taxonomy" id="3900"/>
    <lineage>
        <taxon>Eukaryota</taxon>
        <taxon>Viridiplantae</taxon>
        <taxon>Streptophyta</taxon>
        <taxon>Embryophyta</taxon>
        <taxon>Tracheophyta</taxon>
        <taxon>Spermatophyta</taxon>
        <taxon>Magnoliopsida</taxon>
        <taxon>eudicotyledons</taxon>
        <taxon>Gunneridae</taxon>
        <taxon>Pentapetalae</taxon>
        <taxon>rosids</taxon>
        <taxon>fabids</taxon>
        <taxon>Fabales</taxon>
        <taxon>Fabaceae</taxon>
        <taxon>Papilionoideae</taxon>
        <taxon>50 kb inversion clade</taxon>
        <taxon>NPAAA clade</taxon>
        <taxon>Hologalegina</taxon>
        <taxon>IRL clade</taxon>
        <taxon>Trifolieae</taxon>
        <taxon>Trifolium</taxon>
    </lineage>
</organism>
<protein>
    <submittedName>
        <fullName evidence="1">Uncharacterized protein</fullName>
    </submittedName>
</protein>
<proteinExistence type="predicted"/>